<evidence type="ECO:0000256" key="1">
    <source>
        <dbReference type="SAM" id="MobiDB-lite"/>
    </source>
</evidence>
<feature type="region of interest" description="Disordered" evidence="1">
    <location>
        <begin position="165"/>
        <end position="191"/>
    </location>
</feature>
<gene>
    <name evidence="2" type="ORF">PCOR1329_LOCUS48501</name>
</gene>
<feature type="compositionally biased region" description="Pro residues" evidence="1">
    <location>
        <begin position="171"/>
        <end position="180"/>
    </location>
</feature>
<reference evidence="2" key="1">
    <citation type="submission" date="2023-10" db="EMBL/GenBank/DDBJ databases">
        <authorList>
            <person name="Chen Y."/>
            <person name="Shah S."/>
            <person name="Dougan E. K."/>
            <person name="Thang M."/>
            <person name="Chan C."/>
        </authorList>
    </citation>
    <scope>NUCLEOTIDE SEQUENCE [LARGE SCALE GENOMIC DNA]</scope>
</reference>
<evidence type="ECO:0000313" key="3">
    <source>
        <dbReference type="Proteomes" id="UP001189429"/>
    </source>
</evidence>
<dbReference type="EMBL" id="CAUYUJ010015858">
    <property type="protein sequence ID" value="CAK0858984.1"/>
    <property type="molecule type" value="Genomic_DNA"/>
</dbReference>
<evidence type="ECO:0000313" key="2">
    <source>
        <dbReference type="EMBL" id="CAK0858984.1"/>
    </source>
</evidence>
<protein>
    <submittedName>
        <fullName evidence="2">Uncharacterized protein</fullName>
    </submittedName>
</protein>
<sequence>MYDLAREEVDSLRLVRIFCDVKKETGKIGKAPVWNYKKCSVVRAEYTRHDMRNKDYPSPRAAAAFRSSDIAANLEQNLEQLTIDPPSHMEQDMGTPLPELRRAECQEGQLASTQGAVRINSARARGHPRYWHSACVNSPLGTADNVEGLRDLTAEQQQVGAPFLDTSAPAAAPPAAPPAPADRGSAPVPRAAAVAEDTAGDLENHASLAGLQQLRHLERWSGSPPEALGRLYNSTEALQDVPGSLKLAVGKARGASAQAVLNATTDETKLGAWKCFLAFDRMIFGELFEEGRVLSRSVAERVAGRLRYFWDGRWEALLWDTAVSTKAAAGSNTMGTTVREVRRLLLKGEISRAASAAWGPGRWAVAADALQAFGQQQKPPTRAQAYLTNKWTKTVRGAGAEVQGDRFEHWQPLAHLEALGAATTAMPSLLLGGAVPAEALDVALAGKLSGTAKNHGGTAECTVRYDSIRRAVSELQVGVAVPCGLGALHKSISSDAEQCPDLAFVSLDLSAFTRLRRRAVLRRVRERCPDLEGLVVQWYSRATVHSAAEAGEVSHLVEQQEGLDQRCPISPALFSIALAPELYALRDFLRTLDLAARRGLTWATPT</sequence>
<organism evidence="2 3">
    <name type="scientific">Prorocentrum cordatum</name>
    <dbReference type="NCBI Taxonomy" id="2364126"/>
    <lineage>
        <taxon>Eukaryota</taxon>
        <taxon>Sar</taxon>
        <taxon>Alveolata</taxon>
        <taxon>Dinophyceae</taxon>
        <taxon>Prorocentrales</taxon>
        <taxon>Prorocentraceae</taxon>
        <taxon>Prorocentrum</taxon>
    </lineage>
</organism>
<accession>A0ABN9ULB4</accession>
<name>A0ABN9ULB4_9DINO</name>
<proteinExistence type="predicted"/>
<dbReference type="Proteomes" id="UP001189429">
    <property type="component" value="Unassembled WGS sequence"/>
</dbReference>
<comment type="caution">
    <text evidence="2">The sequence shown here is derived from an EMBL/GenBank/DDBJ whole genome shotgun (WGS) entry which is preliminary data.</text>
</comment>
<keyword evidence="3" id="KW-1185">Reference proteome</keyword>